<name>A0A9N9PJW4_9HELO</name>
<evidence type="ECO:0000256" key="2">
    <source>
        <dbReference type="ARBA" id="ARBA00022833"/>
    </source>
</evidence>
<keyword evidence="4" id="KW-0804">Transcription</keyword>
<dbReference type="Pfam" id="PF00096">
    <property type="entry name" value="zf-C2H2"/>
    <property type="match status" value="2"/>
</dbReference>
<dbReference type="Gene3D" id="4.10.240.10">
    <property type="entry name" value="Zn(2)-C6 fungal-type DNA-binding domain"/>
    <property type="match status" value="1"/>
</dbReference>
<dbReference type="CDD" id="cd12148">
    <property type="entry name" value="fungal_TF_MHR"/>
    <property type="match status" value="1"/>
</dbReference>
<evidence type="ECO:0000256" key="4">
    <source>
        <dbReference type="ARBA" id="ARBA00023163"/>
    </source>
</evidence>
<dbReference type="CDD" id="cd00067">
    <property type="entry name" value="GAL4"/>
    <property type="match status" value="1"/>
</dbReference>
<keyword evidence="1" id="KW-0479">Metal-binding</keyword>
<dbReference type="EMBL" id="CAJVRL010000070">
    <property type="protein sequence ID" value="CAG8956314.1"/>
    <property type="molecule type" value="Genomic_DNA"/>
</dbReference>
<dbReference type="InterPro" id="IPR001138">
    <property type="entry name" value="Zn2Cys6_DnaBD"/>
</dbReference>
<dbReference type="PANTHER" id="PTHR47660:SF7">
    <property type="entry name" value="TRANSCRIPTION FACTOR WITH C2H2 AND ZN(2)-CYS(6) DNA BINDING DOMAIN (EUROFUNG)"/>
    <property type="match status" value="1"/>
</dbReference>
<dbReference type="PROSITE" id="PS50048">
    <property type="entry name" value="ZN2_CY6_FUNGAL_2"/>
    <property type="match status" value="1"/>
</dbReference>
<feature type="domain" description="C2H2-type" evidence="8">
    <location>
        <begin position="46"/>
        <end position="73"/>
    </location>
</feature>
<dbReference type="PROSITE" id="PS00028">
    <property type="entry name" value="ZINC_FINGER_C2H2_1"/>
    <property type="match status" value="2"/>
</dbReference>
<evidence type="ECO:0000313" key="10">
    <source>
        <dbReference type="Proteomes" id="UP000696280"/>
    </source>
</evidence>
<dbReference type="InterPro" id="IPR036864">
    <property type="entry name" value="Zn2-C6_fun-type_DNA-bd_sf"/>
</dbReference>
<keyword evidence="3" id="KW-0805">Transcription regulation</keyword>
<evidence type="ECO:0000256" key="6">
    <source>
        <dbReference type="PROSITE-ProRule" id="PRU00042"/>
    </source>
</evidence>
<dbReference type="InterPro" id="IPR013087">
    <property type="entry name" value="Znf_C2H2_type"/>
</dbReference>
<comment type="caution">
    <text evidence="9">The sequence shown here is derived from an EMBL/GenBank/DDBJ whole genome shotgun (WGS) entry which is preliminary data.</text>
</comment>
<keyword evidence="5" id="KW-0539">Nucleus</keyword>
<evidence type="ECO:0000313" key="9">
    <source>
        <dbReference type="EMBL" id="CAG8956314.1"/>
    </source>
</evidence>
<feature type="domain" description="C2H2-type" evidence="8">
    <location>
        <begin position="15"/>
        <end position="44"/>
    </location>
</feature>
<evidence type="ECO:0000259" key="8">
    <source>
        <dbReference type="PROSITE" id="PS50157"/>
    </source>
</evidence>
<keyword evidence="2" id="KW-0862">Zinc</keyword>
<dbReference type="SUPFAM" id="SSF57701">
    <property type="entry name" value="Zn2/Cys6 DNA-binding domain"/>
    <property type="match status" value="1"/>
</dbReference>
<dbReference type="Gene3D" id="3.30.160.60">
    <property type="entry name" value="Classic Zinc Finger"/>
    <property type="match status" value="1"/>
</dbReference>
<sequence>MEAPQEPTTENSTRWYCKFDGCEKNFARKEHLNRHERTHIPAESLFICTVCQQKFNRSDSLQRHILRHGDEYKPTPSGRSKRACITCHKGKIKCDGNQPCAKCASKGIDCNYDRQSPSSENVRTAENENYMNDTVVIQQHEEPIFYPNHVGMNMYETPMDPLADTVLLKESPIHNPFSKLRVVDWMNVKIQMDPLLSPVKSQRSDDVDILSPPFCPSDLEQKYMNAYFTSFHHRWPIIHRPSYADENESVILNCAMKMNGAWLFGTAASKLYALAMQGYLIRVLPPMLTQKSSVDRFHGGLPSELCQAALLSVIFTFHAGVERTISKAIFLFNLLVTALREAGFFKPETVMDDDRPGYFLPMHVVRVGVRSRLATCIFKLDCYLSMLRDQPLLLTLDDLHFEPQGSFALWNADGLHIWENRLQFESPSRPFDSISDMVTEFTTNPDITSCGILIEDVQLCMQGMYHKIRQLYHGSVELRASLEVLRETWRIELDRLKMRLDQMVALGFSITSADEDQQPLLRFYRGFEDHSDPDWANSIIRRAKTLIFDSLLLYHILSIHLDSDLHSIRQTARDFNPTTNVELNDRHKNLQDKRAKSTTAWANSPGAQSALIHAKEILVLHKSLTEDSEFDKTGLDPIAYGALCTSILVVWGFSMFSINRCEICYNQPEQVHTHFDIEGIPVCACTSNMIADRYRSYLPERWEMPHTCI</sequence>
<organism evidence="9 10">
    <name type="scientific">Hymenoscyphus fraxineus</name>
    <dbReference type="NCBI Taxonomy" id="746836"/>
    <lineage>
        <taxon>Eukaryota</taxon>
        <taxon>Fungi</taxon>
        <taxon>Dikarya</taxon>
        <taxon>Ascomycota</taxon>
        <taxon>Pezizomycotina</taxon>
        <taxon>Leotiomycetes</taxon>
        <taxon>Helotiales</taxon>
        <taxon>Helotiaceae</taxon>
        <taxon>Hymenoscyphus</taxon>
    </lineage>
</organism>
<dbReference type="PROSITE" id="PS00463">
    <property type="entry name" value="ZN2_CY6_FUNGAL_1"/>
    <property type="match status" value="1"/>
</dbReference>
<evidence type="ECO:0000256" key="5">
    <source>
        <dbReference type="ARBA" id="ARBA00023242"/>
    </source>
</evidence>
<keyword evidence="10" id="KW-1185">Reference proteome</keyword>
<gene>
    <name evidence="9" type="ORF">HYFRA_00003694</name>
</gene>
<evidence type="ECO:0000256" key="1">
    <source>
        <dbReference type="ARBA" id="ARBA00022723"/>
    </source>
</evidence>
<dbReference type="SUPFAM" id="SSF57667">
    <property type="entry name" value="beta-beta-alpha zinc fingers"/>
    <property type="match status" value="1"/>
</dbReference>
<dbReference type="PROSITE" id="PS50157">
    <property type="entry name" value="ZINC_FINGER_C2H2_2"/>
    <property type="match status" value="2"/>
</dbReference>
<dbReference type="AlphaFoldDB" id="A0A9N9PJW4"/>
<reference evidence="9" key="1">
    <citation type="submission" date="2021-07" db="EMBL/GenBank/DDBJ databases">
        <authorList>
            <person name="Durling M."/>
        </authorList>
    </citation>
    <scope>NUCLEOTIDE SEQUENCE</scope>
</reference>
<feature type="domain" description="Zn(2)-C6 fungal-type" evidence="7">
    <location>
        <begin position="83"/>
        <end position="112"/>
    </location>
</feature>
<protein>
    <submittedName>
        <fullName evidence="9">Uncharacterized protein</fullName>
    </submittedName>
</protein>
<dbReference type="Pfam" id="PF00172">
    <property type="entry name" value="Zn_clus"/>
    <property type="match status" value="1"/>
</dbReference>
<evidence type="ECO:0000256" key="3">
    <source>
        <dbReference type="ARBA" id="ARBA00023015"/>
    </source>
</evidence>
<evidence type="ECO:0000259" key="7">
    <source>
        <dbReference type="PROSITE" id="PS50048"/>
    </source>
</evidence>
<dbReference type="GO" id="GO:0000981">
    <property type="term" value="F:DNA-binding transcription factor activity, RNA polymerase II-specific"/>
    <property type="evidence" value="ECO:0007669"/>
    <property type="project" value="InterPro"/>
</dbReference>
<accession>A0A9N9PJW4</accession>
<dbReference type="Proteomes" id="UP000696280">
    <property type="component" value="Unassembled WGS sequence"/>
</dbReference>
<dbReference type="GO" id="GO:0008270">
    <property type="term" value="F:zinc ion binding"/>
    <property type="evidence" value="ECO:0007669"/>
    <property type="project" value="UniProtKB-KW"/>
</dbReference>
<keyword evidence="6" id="KW-0863">Zinc-finger</keyword>
<dbReference type="PANTHER" id="PTHR47660">
    <property type="entry name" value="TRANSCRIPTION FACTOR WITH C2H2 AND ZN(2)-CYS(6) DNA BINDING DOMAIN (EUROFUNG)-RELATED-RELATED"/>
    <property type="match status" value="1"/>
</dbReference>
<dbReference type="InterPro" id="IPR036236">
    <property type="entry name" value="Znf_C2H2_sf"/>
</dbReference>
<proteinExistence type="predicted"/>
<dbReference type="SMART" id="SM00066">
    <property type="entry name" value="GAL4"/>
    <property type="match status" value="1"/>
</dbReference>
<dbReference type="OrthoDB" id="654211at2759"/>
<dbReference type="SMART" id="SM00355">
    <property type="entry name" value="ZnF_C2H2"/>
    <property type="match status" value="2"/>
</dbReference>